<evidence type="ECO:0000256" key="1">
    <source>
        <dbReference type="SAM" id="MobiDB-lite"/>
    </source>
</evidence>
<feature type="region of interest" description="Disordered" evidence="1">
    <location>
        <begin position="90"/>
        <end position="111"/>
    </location>
</feature>
<reference evidence="3" key="1">
    <citation type="journal article" date="2021" name="Nat. Commun.">
        <title>Genetic determinants of endophytism in the Arabidopsis root mycobiome.</title>
        <authorList>
            <person name="Mesny F."/>
            <person name="Miyauchi S."/>
            <person name="Thiergart T."/>
            <person name="Pickel B."/>
            <person name="Atanasova L."/>
            <person name="Karlsson M."/>
            <person name="Huettel B."/>
            <person name="Barry K.W."/>
            <person name="Haridas S."/>
            <person name="Chen C."/>
            <person name="Bauer D."/>
            <person name="Andreopoulos W."/>
            <person name="Pangilinan J."/>
            <person name="LaButti K."/>
            <person name="Riley R."/>
            <person name="Lipzen A."/>
            <person name="Clum A."/>
            <person name="Drula E."/>
            <person name="Henrissat B."/>
            <person name="Kohler A."/>
            <person name="Grigoriev I.V."/>
            <person name="Martin F.M."/>
            <person name="Hacquard S."/>
        </authorList>
    </citation>
    <scope>NUCLEOTIDE SEQUENCE</scope>
    <source>
        <strain evidence="3">MPI-CAGE-AT-0021</strain>
    </source>
</reference>
<evidence type="ECO:0000313" key="4">
    <source>
        <dbReference type="Proteomes" id="UP000717696"/>
    </source>
</evidence>
<feature type="signal peptide" evidence="2">
    <location>
        <begin position="1"/>
        <end position="15"/>
    </location>
</feature>
<keyword evidence="4" id="KW-1185">Reference proteome</keyword>
<evidence type="ECO:0000313" key="3">
    <source>
        <dbReference type="EMBL" id="KAH7162204.1"/>
    </source>
</evidence>
<sequence>MSLPWTLSLLYLCRCISLSRNTIQAKPTLSRLHSFIYSPLNAANPSHLGANPQCLMRKGHGPCPLYARQHLRPVSIHVTQTCPRAKYDPEIAHGGLEHSNPKGYGRMKRRH</sequence>
<protein>
    <recommendedName>
        <fullName evidence="5">Secreted protein</fullName>
    </recommendedName>
</protein>
<name>A0A9P9JD87_9HYPO</name>
<evidence type="ECO:0008006" key="5">
    <source>
        <dbReference type="Google" id="ProtNLM"/>
    </source>
</evidence>
<dbReference type="EMBL" id="JAGMUU010000001">
    <property type="protein sequence ID" value="KAH7162204.1"/>
    <property type="molecule type" value="Genomic_DNA"/>
</dbReference>
<feature type="chain" id="PRO_5040186210" description="Secreted protein" evidence="2">
    <location>
        <begin position="16"/>
        <end position="111"/>
    </location>
</feature>
<feature type="compositionally biased region" description="Basic and acidic residues" evidence="1">
    <location>
        <begin position="90"/>
        <end position="100"/>
    </location>
</feature>
<accession>A0A9P9JD87</accession>
<organism evidence="3 4">
    <name type="scientific">Dactylonectria estremocensis</name>
    <dbReference type="NCBI Taxonomy" id="1079267"/>
    <lineage>
        <taxon>Eukaryota</taxon>
        <taxon>Fungi</taxon>
        <taxon>Dikarya</taxon>
        <taxon>Ascomycota</taxon>
        <taxon>Pezizomycotina</taxon>
        <taxon>Sordariomycetes</taxon>
        <taxon>Hypocreomycetidae</taxon>
        <taxon>Hypocreales</taxon>
        <taxon>Nectriaceae</taxon>
        <taxon>Dactylonectria</taxon>
    </lineage>
</organism>
<comment type="caution">
    <text evidence="3">The sequence shown here is derived from an EMBL/GenBank/DDBJ whole genome shotgun (WGS) entry which is preliminary data.</text>
</comment>
<evidence type="ECO:0000256" key="2">
    <source>
        <dbReference type="SAM" id="SignalP"/>
    </source>
</evidence>
<gene>
    <name evidence="3" type="ORF">B0J13DRAFT_535395</name>
</gene>
<dbReference type="AlphaFoldDB" id="A0A9P9JD87"/>
<dbReference type="Proteomes" id="UP000717696">
    <property type="component" value="Unassembled WGS sequence"/>
</dbReference>
<proteinExistence type="predicted"/>
<keyword evidence="2" id="KW-0732">Signal</keyword>